<accession>A0A196SHP0</accession>
<protein>
    <submittedName>
        <fullName evidence="2">Uncharacterized protein</fullName>
    </submittedName>
</protein>
<sequence length="234" mass="26084">MAVYVREREAVFSLGWGTYLKPFKSIFLRVLLSILAITCCPYLLMAETLPLSLRSASPRLSDALVGDCVLFILVLLSTLLLYFVVQKWGSRRVLFVSSLLASIGFLTISIIAILEYWYSLKSYPLLAWVKYAGLVLSFVCVCSGVVPVMLMRCVEVFPTMAQTFCFRCTCALCVVLLAVNYPLSRWLAMKLHSSFCSYVVALAVYVTTCVCSLVTADYSSYPVEEIDVLLGFAI</sequence>
<dbReference type="Gene3D" id="1.20.1250.20">
    <property type="entry name" value="MFS general substrate transporter like domains"/>
    <property type="match status" value="1"/>
</dbReference>
<dbReference type="EMBL" id="LXWW01000123">
    <property type="protein sequence ID" value="OAO15687.1"/>
    <property type="molecule type" value="Genomic_DNA"/>
</dbReference>
<feature type="transmembrane region" description="Helical" evidence="1">
    <location>
        <begin position="26"/>
        <end position="44"/>
    </location>
</feature>
<dbReference type="Proteomes" id="UP000078348">
    <property type="component" value="Unassembled WGS sequence"/>
</dbReference>
<proteinExistence type="predicted"/>
<name>A0A196SHP0_BLAHN</name>
<keyword evidence="3" id="KW-1185">Reference proteome</keyword>
<comment type="caution">
    <text evidence="2">The sequence shown here is derived from an EMBL/GenBank/DDBJ whole genome shotgun (WGS) entry which is preliminary data.</text>
</comment>
<evidence type="ECO:0000313" key="3">
    <source>
        <dbReference type="Proteomes" id="UP000078348"/>
    </source>
</evidence>
<evidence type="ECO:0000313" key="2">
    <source>
        <dbReference type="EMBL" id="OAO15687.1"/>
    </source>
</evidence>
<feature type="transmembrane region" description="Helical" evidence="1">
    <location>
        <begin position="64"/>
        <end position="85"/>
    </location>
</feature>
<keyword evidence="1" id="KW-0472">Membrane</keyword>
<reference evidence="2 3" key="1">
    <citation type="submission" date="2016-05" db="EMBL/GenBank/DDBJ databases">
        <title>Nuclear genome of Blastocystis sp. subtype 1 NandII.</title>
        <authorList>
            <person name="Gentekaki E."/>
            <person name="Curtis B."/>
            <person name="Stairs C."/>
            <person name="Eme L."/>
            <person name="Herman E."/>
            <person name="Klimes V."/>
            <person name="Arias M.C."/>
            <person name="Elias M."/>
            <person name="Hilliou F."/>
            <person name="Klute M."/>
            <person name="Malik S.-B."/>
            <person name="Pightling A."/>
            <person name="Rachubinski R."/>
            <person name="Salas D."/>
            <person name="Schlacht A."/>
            <person name="Suga H."/>
            <person name="Archibald J."/>
            <person name="Ball S.G."/>
            <person name="Clark G."/>
            <person name="Dacks J."/>
            <person name="Van Der Giezen M."/>
            <person name="Tsaousis A."/>
            <person name="Roger A."/>
        </authorList>
    </citation>
    <scope>NUCLEOTIDE SEQUENCE [LARGE SCALE GENOMIC DNA]</scope>
    <source>
        <strain evidence="3">ATCC 50177 / NandII</strain>
    </source>
</reference>
<keyword evidence="1" id="KW-0812">Transmembrane</keyword>
<dbReference type="SUPFAM" id="SSF103473">
    <property type="entry name" value="MFS general substrate transporter"/>
    <property type="match status" value="1"/>
</dbReference>
<organism evidence="2 3">
    <name type="scientific">Blastocystis sp. subtype 1 (strain ATCC 50177 / NandII)</name>
    <dbReference type="NCBI Taxonomy" id="478820"/>
    <lineage>
        <taxon>Eukaryota</taxon>
        <taxon>Sar</taxon>
        <taxon>Stramenopiles</taxon>
        <taxon>Bigyra</taxon>
        <taxon>Opalozoa</taxon>
        <taxon>Opalinata</taxon>
        <taxon>Blastocystidae</taxon>
        <taxon>Blastocystis</taxon>
    </lineage>
</organism>
<feature type="transmembrane region" description="Helical" evidence="1">
    <location>
        <begin position="195"/>
        <end position="216"/>
    </location>
</feature>
<feature type="transmembrane region" description="Helical" evidence="1">
    <location>
        <begin position="131"/>
        <end position="152"/>
    </location>
</feature>
<feature type="transmembrane region" description="Helical" evidence="1">
    <location>
        <begin position="164"/>
        <end position="183"/>
    </location>
</feature>
<feature type="transmembrane region" description="Helical" evidence="1">
    <location>
        <begin position="92"/>
        <end position="119"/>
    </location>
</feature>
<evidence type="ECO:0000256" key="1">
    <source>
        <dbReference type="SAM" id="Phobius"/>
    </source>
</evidence>
<dbReference type="InterPro" id="IPR036259">
    <property type="entry name" value="MFS_trans_sf"/>
</dbReference>
<dbReference type="AlphaFoldDB" id="A0A196SHP0"/>
<gene>
    <name evidence="2" type="ORF">AV274_2586</name>
</gene>
<keyword evidence="1" id="KW-1133">Transmembrane helix</keyword>